<dbReference type="PANTHER" id="PTHR43532:SF1">
    <property type="entry name" value="GLUCOSE-1-PHOSPHATE THYMIDYLYLTRANSFERASE 1"/>
    <property type="match status" value="1"/>
</dbReference>
<dbReference type="EC" id="2.7.7.24" evidence="3 9"/>
<dbReference type="RefSeq" id="WP_211547067.1">
    <property type="nucleotide sequence ID" value="NZ_JAGTUF010000004.1"/>
</dbReference>
<dbReference type="Proteomes" id="UP000680714">
    <property type="component" value="Unassembled WGS sequence"/>
</dbReference>
<comment type="cofactor">
    <cofactor evidence="1">
        <name>Mg(2+)</name>
        <dbReference type="ChEBI" id="CHEBI:18420"/>
    </cofactor>
</comment>
<comment type="catalytic activity">
    <reaction evidence="8 9">
        <text>dTTP + alpha-D-glucose 1-phosphate + H(+) = dTDP-alpha-D-glucose + diphosphate</text>
        <dbReference type="Rhea" id="RHEA:15225"/>
        <dbReference type="ChEBI" id="CHEBI:15378"/>
        <dbReference type="ChEBI" id="CHEBI:33019"/>
        <dbReference type="ChEBI" id="CHEBI:37568"/>
        <dbReference type="ChEBI" id="CHEBI:57477"/>
        <dbReference type="ChEBI" id="CHEBI:58601"/>
        <dbReference type="EC" id="2.7.7.24"/>
    </reaction>
</comment>
<evidence type="ECO:0000256" key="9">
    <source>
        <dbReference type="RuleBase" id="RU003706"/>
    </source>
</evidence>
<comment type="function">
    <text evidence="9">Catalyzes the formation of dTDP-glucose, from dTTP and glucose 1-phosphate, as well as its pyrophosphorolysis.</text>
</comment>
<evidence type="ECO:0000256" key="1">
    <source>
        <dbReference type="ARBA" id="ARBA00001946"/>
    </source>
</evidence>
<keyword evidence="5 9" id="KW-0548">Nucleotidyltransferase</keyword>
<reference evidence="11 12" key="1">
    <citation type="submission" date="2021-04" db="EMBL/GenBank/DDBJ databases">
        <title>Magnetospirillum sulfuroxidans sp. nov., a facultative chemolithoautotrophic sulfur-oxidizing alphaproteobacterium isolated from freshwater sediment and proposals for Paramagetospirillum gen. nov., and Magnetospirillaceae fam. nov.</title>
        <authorList>
            <person name="Koziaeva V."/>
            <person name="Geelhoed J.S."/>
            <person name="Sorokin D.Y."/>
            <person name="Grouzdev D.S."/>
        </authorList>
    </citation>
    <scope>NUCLEOTIDE SEQUENCE [LARGE SCALE GENOMIC DNA]</scope>
    <source>
        <strain evidence="11 12">J10</strain>
    </source>
</reference>
<dbReference type="Gene3D" id="3.90.550.10">
    <property type="entry name" value="Spore Coat Polysaccharide Biosynthesis Protein SpsA, Chain A"/>
    <property type="match status" value="1"/>
</dbReference>
<evidence type="ECO:0000259" key="10">
    <source>
        <dbReference type="Pfam" id="PF00483"/>
    </source>
</evidence>
<evidence type="ECO:0000313" key="12">
    <source>
        <dbReference type="Proteomes" id="UP000680714"/>
    </source>
</evidence>
<keyword evidence="6 9" id="KW-0479">Metal-binding</keyword>
<evidence type="ECO:0000256" key="2">
    <source>
        <dbReference type="ARBA" id="ARBA00010480"/>
    </source>
</evidence>
<dbReference type="CDD" id="cd02538">
    <property type="entry name" value="G1P_TT_short"/>
    <property type="match status" value="1"/>
</dbReference>
<name>A0ABS5IAA8_9PROT</name>
<organism evidence="11 12">
    <name type="scientific">Magnetospirillum sulfuroxidans</name>
    <dbReference type="NCBI Taxonomy" id="611300"/>
    <lineage>
        <taxon>Bacteria</taxon>
        <taxon>Pseudomonadati</taxon>
        <taxon>Pseudomonadota</taxon>
        <taxon>Alphaproteobacteria</taxon>
        <taxon>Rhodospirillales</taxon>
        <taxon>Rhodospirillaceae</taxon>
        <taxon>Magnetospirillum</taxon>
    </lineage>
</organism>
<evidence type="ECO:0000256" key="4">
    <source>
        <dbReference type="ARBA" id="ARBA00022679"/>
    </source>
</evidence>
<evidence type="ECO:0000256" key="8">
    <source>
        <dbReference type="ARBA" id="ARBA00049336"/>
    </source>
</evidence>
<gene>
    <name evidence="11" type="primary">rfbA</name>
    <name evidence="11" type="ORF">KEC16_06520</name>
</gene>
<proteinExistence type="inferred from homology"/>
<comment type="similarity">
    <text evidence="2 9">Belongs to the glucose-1-phosphate thymidylyltransferase family.</text>
</comment>
<dbReference type="EMBL" id="JAGTUF010000004">
    <property type="protein sequence ID" value="MBR9971361.1"/>
    <property type="molecule type" value="Genomic_DNA"/>
</dbReference>
<comment type="caution">
    <text evidence="11">The sequence shown here is derived from an EMBL/GenBank/DDBJ whole genome shotgun (WGS) entry which is preliminary data.</text>
</comment>
<keyword evidence="12" id="KW-1185">Reference proteome</keyword>
<dbReference type="SUPFAM" id="SSF53448">
    <property type="entry name" value="Nucleotide-diphospho-sugar transferases"/>
    <property type="match status" value="1"/>
</dbReference>
<sequence length="294" mass="32342">MKGIILAGGTGSRLHPVTLAVCKQLLPVYDKPMVYYPLSVLMLAGIRDILLISTPRDLPVFQELLGDGGQWGIRLTYAIQPKPEGLPQAFTIGADHIGDDRVAMILGDNIFFGEGMGSMLDHVISQSSGASAFCTRVTDPQRYGVVAFGPDGKVRDLQEKPKNPLSDWALTGLYVVGSDVVERVARLRPSLRGELEMVDLLKDYLADAQLDVLKMGRGYAWFDAGTHDSLLEASEFVRTVESRQGLKVACLEEIAFSKKLIDLDQFTVLAQRAGDTAYGRYLRGLITEWRADHD</sequence>
<evidence type="ECO:0000256" key="6">
    <source>
        <dbReference type="ARBA" id="ARBA00022723"/>
    </source>
</evidence>
<dbReference type="NCBIfam" id="TIGR01207">
    <property type="entry name" value="rmlA"/>
    <property type="match status" value="1"/>
</dbReference>
<evidence type="ECO:0000313" key="11">
    <source>
        <dbReference type="EMBL" id="MBR9971361.1"/>
    </source>
</evidence>
<dbReference type="Pfam" id="PF00483">
    <property type="entry name" value="NTP_transferase"/>
    <property type="match status" value="1"/>
</dbReference>
<evidence type="ECO:0000256" key="3">
    <source>
        <dbReference type="ARBA" id="ARBA00012461"/>
    </source>
</evidence>
<dbReference type="InterPro" id="IPR005835">
    <property type="entry name" value="NTP_transferase_dom"/>
</dbReference>
<keyword evidence="7 9" id="KW-0460">Magnesium</keyword>
<evidence type="ECO:0000256" key="7">
    <source>
        <dbReference type="ARBA" id="ARBA00022842"/>
    </source>
</evidence>
<dbReference type="GO" id="GO:0008879">
    <property type="term" value="F:glucose-1-phosphate thymidylyltransferase activity"/>
    <property type="evidence" value="ECO:0007669"/>
    <property type="project" value="UniProtKB-EC"/>
</dbReference>
<accession>A0ABS5IAA8</accession>
<protein>
    <recommendedName>
        <fullName evidence="3 9">Glucose-1-phosphate thymidylyltransferase</fullName>
        <ecNumber evidence="3 9">2.7.7.24</ecNumber>
    </recommendedName>
</protein>
<dbReference type="InterPro" id="IPR005907">
    <property type="entry name" value="G1P_thy_trans_s"/>
</dbReference>
<keyword evidence="4 9" id="KW-0808">Transferase</keyword>
<dbReference type="PANTHER" id="PTHR43532">
    <property type="entry name" value="GLUCOSE-1-PHOSPHATE THYMIDYLYLTRANSFERASE"/>
    <property type="match status" value="1"/>
</dbReference>
<dbReference type="InterPro" id="IPR029044">
    <property type="entry name" value="Nucleotide-diphossugar_trans"/>
</dbReference>
<feature type="domain" description="Nucleotidyl transferase" evidence="10">
    <location>
        <begin position="2"/>
        <end position="238"/>
    </location>
</feature>
<evidence type="ECO:0000256" key="5">
    <source>
        <dbReference type="ARBA" id="ARBA00022695"/>
    </source>
</evidence>